<accession>A0A1G7S2N1</accession>
<reference evidence="1 2" key="1">
    <citation type="submission" date="2016-10" db="EMBL/GenBank/DDBJ databases">
        <authorList>
            <person name="de Groot N.N."/>
        </authorList>
    </citation>
    <scope>NUCLEOTIDE SEQUENCE [LARGE SCALE GENOMIC DNA]</scope>
    <source>
        <strain evidence="1 2">LMG 2247</strain>
    </source>
</reference>
<proteinExistence type="predicted"/>
<dbReference type="EMBL" id="FNCJ01000002">
    <property type="protein sequence ID" value="SDG16380.1"/>
    <property type="molecule type" value="Genomic_DNA"/>
</dbReference>
<organism evidence="1 2">
    <name type="scientific">Paraburkholderia phenazinium</name>
    <dbReference type="NCBI Taxonomy" id="60549"/>
    <lineage>
        <taxon>Bacteria</taxon>
        <taxon>Pseudomonadati</taxon>
        <taxon>Pseudomonadota</taxon>
        <taxon>Betaproteobacteria</taxon>
        <taxon>Burkholderiales</taxon>
        <taxon>Burkholderiaceae</taxon>
        <taxon>Paraburkholderia</taxon>
    </lineage>
</organism>
<sequence length="119" mass="12892">MSAATQQTRNVEDASAGARYDVDVLVIGGGPAGTLEDLFHVITTLAAHESNVAHALRIHFDLTELMLLAPRSTFNDIPAPAIGFLKLPVAYRCADLFVARCQSTDENRSTLHLLDCRLS</sequence>
<dbReference type="Proteomes" id="UP000199706">
    <property type="component" value="Unassembled WGS sequence"/>
</dbReference>
<name>A0A1G7S2N1_9BURK</name>
<gene>
    <name evidence="1" type="ORF">SAMN05216466_102332</name>
</gene>
<evidence type="ECO:0000313" key="1">
    <source>
        <dbReference type="EMBL" id="SDG16380.1"/>
    </source>
</evidence>
<evidence type="ECO:0000313" key="2">
    <source>
        <dbReference type="Proteomes" id="UP000199706"/>
    </source>
</evidence>
<dbReference type="AlphaFoldDB" id="A0A1G7S2N1"/>
<protein>
    <submittedName>
        <fullName evidence="1">Uncharacterized protein</fullName>
    </submittedName>
</protein>